<evidence type="ECO:0000313" key="2">
    <source>
        <dbReference type="Proteomes" id="UP000312512"/>
    </source>
</evidence>
<name>A0A5C4URX7_9ACTN</name>
<organism evidence="1 2">
    <name type="scientific">Nonomuraea phyllanthi</name>
    <dbReference type="NCBI Taxonomy" id="2219224"/>
    <lineage>
        <taxon>Bacteria</taxon>
        <taxon>Bacillati</taxon>
        <taxon>Actinomycetota</taxon>
        <taxon>Actinomycetes</taxon>
        <taxon>Streptosporangiales</taxon>
        <taxon>Streptosporangiaceae</taxon>
        <taxon>Nonomuraea</taxon>
    </lineage>
</organism>
<protein>
    <submittedName>
        <fullName evidence="1">Transposase</fullName>
    </submittedName>
</protein>
<dbReference type="AlphaFoldDB" id="A0A5C4URX7"/>
<comment type="caution">
    <text evidence="1">The sequence shown here is derived from an EMBL/GenBank/DDBJ whole genome shotgun (WGS) entry which is preliminary data.</text>
</comment>
<dbReference type="OrthoDB" id="3335835at2"/>
<dbReference type="EMBL" id="VDLX02000045">
    <property type="protein sequence ID" value="KAB8181536.1"/>
    <property type="molecule type" value="Genomic_DNA"/>
</dbReference>
<evidence type="ECO:0000313" key="1">
    <source>
        <dbReference type="EMBL" id="KAB8181536.1"/>
    </source>
</evidence>
<keyword evidence="2" id="KW-1185">Reference proteome</keyword>
<reference evidence="1 2" key="1">
    <citation type="submission" date="2019-10" db="EMBL/GenBank/DDBJ databases">
        <title>Nonomuraea sp. nov., isolated from Phyllanthus amarus.</title>
        <authorList>
            <person name="Klykleung N."/>
            <person name="Tanasupawat S."/>
        </authorList>
    </citation>
    <scope>NUCLEOTIDE SEQUENCE [LARGE SCALE GENOMIC DNA]</scope>
    <source>
        <strain evidence="1 2">PA1-10</strain>
    </source>
</reference>
<proteinExistence type="predicted"/>
<gene>
    <name evidence="1" type="ORF">FH608_050800</name>
</gene>
<dbReference type="PANTHER" id="PTHR30007">
    <property type="entry name" value="PHP DOMAIN PROTEIN"/>
    <property type="match status" value="1"/>
</dbReference>
<dbReference type="Proteomes" id="UP000312512">
    <property type="component" value="Unassembled WGS sequence"/>
</dbReference>
<sequence>MGAVAYNGGRPSGWWRGLDNHRCYRKVTLCRRRFALRHHFARYRPNAASAGISLYTGTKRWVVERTLSWISQRRRCIRDYERLSEHHEAMVLWAMIIPMGRRLARTTSPKST</sequence>
<accession>A0A5C4URX7</accession>
<dbReference type="PANTHER" id="PTHR30007:SF0">
    <property type="entry name" value="TRANSPOSASE"/>
    <property type="match status" value="1"/>
</dbReference>